<feature type="coiled-coil region" evidence="4">
    <location>
        <begin position="406"/>
        <end position="433"/>
    </location>
</feature>
<comment type="caution">
    <text evidence="6">The sequence shown here is derived from an EMBL/GenBank/DDBJ whole genome shotgun (WGS) entry which is preliminary data.</text>
</comment>
<dbReference type="Gene3D" id="1.10.287.1120">
    <property type="entry name" value="Bipartite methylase S protein"/>
    <property type="match status" value="2"/>
</dbReference>
<proteinExistence type="inferred from homology"/>
<dbReference type="InterPro" id="IPR044946">
    <property type="entry name" value="Restrct_endonuc_typeI_TRD_sf"/>
</dbReference>
<dbReference type="InterPro" id="IPR052021">
    <property type="entry name" value="Type-I_RS_S_subunit"/>
</dbReference>
<feature type="domain" description="Type I restriction modification DNA specificity" evidence="5">
    <location>
        <begin position="262"/>
        <end position="420"/>
    </location>
</feature>
<keyword evidence="6" id="KW-0378">Hydrolase</keyword>
<dbReference type="RefSeq" id="WP_094785686.1">
    <property type="nucleotide sequence ID" value="NZ_NDXW01000001.1"/>
</dbReference>
<dbReference type="EMBL" id="NDXW01000001">
    <property type="protein sequence ID" value="RDH42136.1"/>
    <property type="molecule type" value="Genomic_DNA"/>
</dbReference>
<evidence type="ECO:0000256" key="2">
    <source>
        <dbReference type="ARBA" id="ARBA00022747"/>
    </source>
</evidence>
<keyword evidence="6" id="KW-0255">Endonuclease</keyword>
<evidence type="ECO:0000256" key="4">
    <source>
        <dbReference type="SAM" id="Coils"/>
    </source>
</evidence>
<evidence type="ECO:0000313" key="7">
    <source>
        <dbReference type="Proteomes" id="UP000257039"/>
    </source>
</evidence>
<feature type="domain" description="Type I restriction modification DNA specificity" evidence="5">
    <location>
        <begin position="82"/>
        <end position="222"/>
    </location>
</feature>
<protein>
    <submittedName>
        <fullName evidence="6">Restriction endonuclease subunit S</fullName>
    </submittedName>
</protein>
<dbReference type="GO" id="GO:0003677">
    <property type="term" value="F:DNA binding"/>
    <property type="evidence" value="ECO:0007669"/>
    <property type="project" value="UniProtKB-KW"/>
</dbReference>
<dbReference type="InterPro" id="IPR000055">
    <property type="entry name" value="Restrct_endonuc_typeI_TRD"/>
</dbReference>
<dbReference type="AlphaFoldDB" id="A0A4P9VHZ8"/>
<keyword evidence="4" id="KW-0175">Coiled coil</keyword>
<keyword evidence="6" id="KW-0540">Nuclease</keyword>
<comment type="similarity">
    <text evidence="1">Belongs to the type-I restriction system S methylase family.</text>
</comment>
<dbReference type="Pfam" id="PF01420">
    <property type="entry name" value="Methylase_S"/>
    <property type="match status" value="2"/>
</dbReference>
<dbReference type="SUPFAM" id="SSF116734">
    <property type="entry name" value="DNA methylase specificity domain"/>
    <property type="match status" value="2"/>
</dbReference>
<dbReference type="Proteomes" id="UP000257039">
    <property type="component" value="Unassembled WGS sequence"/>
</dbReference>
<accession>A0A4P9VHZ8</accession>
<evidence type="ECO:0000259" key="5">
    <source>
        <dbReference type="Pfam" id="PF01420"/>
    </source>
</evidence>
<dbReference type="GO" id="GO:0009307">
    <property type="term" value="P:DNA restriction-modification system"/>
    <property type="evidence" value="ECO:0007669"/>
    <property type="project" value="UniProtKB-KW"/>
</dbReference>
<name>A0A4P9VHZ8_9GAMM</name>
<gene>
    <name evidence="6" type="ORF">B9G39_01020</name>
</gene>
<dbReference type="GO" id="GO:0004519">
    <property type="term" value="F:endonuclease activity"/>
    <property type="evidence" value="ECO:0007669"/>
    <property type="project" value="UniProtKB-KW"/>
</dbReference>
<organism evidence="6 7">
    <name type="scientific">Zooshikella ganghwensis</name>
    <dbReference type="NCBI Taxonomy" id="202772"/>
    <lineage>
        <taxon>Bacteria</taxon>
        <taxon>Pseudomonadati</taxon>
        <taxon>Pseudomonadota</taxon>
        <taxon>Gammaproteobacteria</taxon>
        <taxon>Oceanospirillales</taxon>
        <taxon>Zooshikellaceae</taxon>
        <taxon>Zooshikella</taxon>
    </lineage>
</organism>
<evidence type="ECO:0000256" key="3">
    <source>
        <dbReference type="ARBA" id="ARBA00023125"/>
    </source>
</evidence>
<keyword evidence="7" id="KW-1185">Reference proteome</keyword>
<keyword evidence="2" id="KW-0680">Restriction system</keyword>
<evidence type="ECO:0000256" key="1">
    <source>
        <dbReference type="ARBA" id="ARBA00010923"/>
    </source>
</evidence>
<dbReference type="PANTHER" id="PTHR30408:SF12">
    <property type="entry name" value="TYPE I RESTRICTION ENZYME MJAVIII SPECIFICITY SUBUNIT"/>
    <property type="match status" value="1"/>
</dbReference>
<dbReference type="PANTHER" id="PTHR30408">
    <property type="entry name" value="TYPE-1 RESTRICTION ENZYME ECOKI SPECIFICITY PROTEIN"/>
    <property type="match status" value="1"/>
</dbReference>
<keyword evidence="3" id="KW-0238">DNA-binding</keyword>
<reference evidence="6 7" key="1">
    <citation type="submission" date="2017-04" db="EMBL/GenBank/DDBJ databases">
        <title>Draft genome sequence of Zooshikella ganghwensis VG4 isolated from Red Sea sediments.</title>
        <authorList>
            <person name="Rehman Z."/>
            <person name="Alam I."/>
            <person name="Kamau A."/>
            <person name="Bajic V."/>
            <person name="Leiknes T."/>
        </authorList>
    </citation>
    <scope>NUCLEOTIDE SEQUENCE [LARGE SCALE GENOMIC DNA]</scope>
    <source>
        <strain evidence="6 7">VG4</strain>
    </source>
</reference>
<sequence>MSSELLEAEVASEYLAEAEADETGVPAGYKQTEVGVIPEDWVVSSIDECSIKVGSGKTPTGGASVYVDDGRSFIRSQNVGWGKLDLSDVAYITDAVHSTFSGTELKENDVLLNITGASIGRCSKSDKRVSGGNVNQHVCIIRTDEKKLTPKLLVELINSAIGQNQIDSYQAGGNREGLNFSQVRQLEFAIASCTEEQTAIANALSDVDALISKLEKLIAKKQAIKTATMQQLLTGRTRLPQFALHEDGSKKGYKQSELGEIPEDWEIFRFDQNFTIYAGGDVPKDSLSKLRTNECPYPIFANAIQKKGLYGYTGYKRSKPDSITITARGYLGHAEYRDEPFFPIVRLLVLEPTGALSSRYSSYAINERIEFPIESTGVPQLTAPQVGKLFIAAPSKKEQTAIATILSDMDKEIQALEQRLAKTRQIKQGMMQELLTGKTRLVKPNPSI</sequence>
<evidence type="ECO:0000313" key="6">
    <source>
        <dbReference type="EMBL" id="RDH42136.1"/>
    </source>
</evidence>
<dbReference type="Gene3D" id="3.90.220.20">
    <property type="entry name" value="DNA methylase specificity domains"/>
    <property type="match status" value="2"/>
</dbReference>